<feature type="compositionally biased region" description="Basic and acidic residues" evidence="1">
    <location>
        <begin position="1"/>
        <end position="24"/>
    </location>
</feature>
<evidence type="ECO:0000313" key="2">
    <source>
        <dbReference type="EMBL" id="MPC42683.1"/>
    </source>
</evidence>
<gene>
    <name evidence="2" type="ORF">E2C01_036310</name>
</gene>
<name>A0A5B7FC41_PORTR</name>
<reference evidence="2 3" key="1">
    <citation type="submission" date="2019-05" db="EMBL/GenBank/DDBJ databases">
        <title>Another draft genome of Portunus trituberculatus and its Hox gene families provides insights of decapod evolution.</title>
        <authorList>
            <person name="Jeong J.-H."/>
            <person name="Song I."/>
            <person name="Kim S."/>
            <person name="Choi T."/>
            <person name="Kim D."/>
            <person name="Ryu S."/>
            <person name="Kim W."/>
        </authorList>
    </citation>
    <scope>NUCLEOTIDE SEQUENCE [LARGE SCALE GENOMIC DNA]</scope>
    <source>
        <tissue evidence="2">Muscle</tissue>
    </source>
</reference>
<organism evidence="2 3">
    <name type="scientific">Portunus trituberculatus</name>
    <name type="common">Swimming crab</name>
    <name type="synonym">Neptunus trituberculatus</name>
    <dbReference type="NCBI Taxonomy" id="210409"/>
    <lineage>
        <taxon>Eukaryota</taxon>
        <taxon>Metazoa</taxon>
        <taxon>Ecdysozoa</taxon>
        <taxon>Arthropoda</taxon>
        <taxon>Crustacea</taxon>
        <taxon>Multicrustacea</taxon>
        <taxon>Malacostraca</taxon>
        <taxon>Eumalacostraca</taxon>
        <taxon>Eucarida</taxon>
        <taxon>Decapoda</taxon>
        <taxon>Pleocyemata</taxon>
        <taxon>Brachyura</taxon>
        <taxon>Eubrachyura</taxon>
        <taxon>Portunoidea</taxon>
        <taxon>Portunidae</taxon>
        <taxon>Portuninae</taxon>
        <taxon>Portunus</taxon>
    </lineage>
</organism>
<accession>A0A5B7FC41</accession>
<dbReference type="AlphaFoldDB" id="A0A5B7FC41"/>
<feature type="region of interest" description="Disordered" evidence="1">
    <location>
        <begin position="1"/>
        <end position="38"/>
    </location>
</feature>
<keyword evidence="3" id="KW-1185">Reference proteome</keyword>
<comment type="caution">
    <text evidence="2">The sequence shown here is derived from an EMBL/GenBank/DDBJ whole genome shotgun (WGS) entry which is preliminary data.</text>
</comment>
<dbReference type="EMBL" id="VSRR010005530">
    <property type="protein sequence ID" value="MPC42683.1"/>
    <property type="molecule type" value="Genomic_DNA"/>
</dbReference>
<sequence length="109" mass="11434">MQEEKAEEKEKNKKEDEEAGEIKEAAGTIPVHAEGRPPAAAPHVITSLATLSVPAPSVLLGWREGAVVCVCGVVHCSASSPACRRSGQAFRVDKAATKLVATLGEFTPQ</sequence>
<evidence type="ECO:0000313" key="3">
    <source>
        <dbReference type="Proteomes" id="UP000324222"/>
    </source>
</evidence>
<evidence type="ECO:0000256" key="1">
    <source>
        <dbReference type="SAM" id="MobiDB-lite"/>
    </source>
</evidence>
<proteinExistence type="predicted"/>
<protein>
    <submittedName>
        <fullName evidence="2">Uncharacterized protein</fullName>
    </submittedName>
</protein>
<dbReference type="Proteomes" id="UP000324222">
    <property type="component" value="Unassembled WGS sequence"/>
</dbReference>